<evidence type="ECO:0000313" key="1">
    <source>
        <dbReference type="EMBL" id="OMJ27256.1"/>
    </source>
</evidence>
<dbReference type="AlphaFoldDB" id="A0A1R1YKK8"/>
<reference evidence="2" key="1">
    <citation type="submission" date="2017-01" db="EMBL/GenBank/DDBJ databases">
        <authorList>
            <person name="Wang Y."/>
            <person name="White M."/>
            <person name="Kvist S."/>
            <person name="Moncalvo J.-M."/>
        </authorList>
    </citation>
    <scope>NUCLEOTIDE SEQUENCE [LARGE SCALE GENOMIC DNA]</scope>
    <source>
        <strain evidence="2">ID-206-W2</strain>
    </source>
</reference>
<evidence type="ECO:0000313" key="2">
    <source>
        <dbReference type="Proteomes" id="UP000187429"/>
    </source>
</evidence>
<organism evidence="1 2">
    <name type="scientific">Smittium culicis</name>
    <dbReference type="NCBI Taxonomy" id="133412"/>
    <lineage>
        <taxon>Eukaryota</taxon>
        <taxon>Fungi</taxon>
        <taxon>Fungi incertae sedis</taxon>
        <taxon>Zoopagomycota</taxon>
        <taxon>Kickxellomycotina</taxon>
        <taxon>Harpellomycetes</taxon>
        <taxon>Harpellales</taxon>
        <taxon>Legeriomycetaceae</taxon>
        <taxon>Smittium</taxon>
    </lineage>
</organism>
<comment type="caution">
    <text evidence="1">The sequence shown here is derived from an EMBL/GenBank/DDBJ whole genome shotgun (WGS) entry which is preliminary data.</text>
</comment>
<protein>
    <submittedName>
        <fullName evidence="1">Uncharacterized protein</fullName>
    </submittedName>
</protein>
<dbReference type="OrthoDB" id="5718156at2759"/>
<proteinExistence type="predicted"/>
<sequence length="93" mass="10467">MRTPPPIFGVDYEENYDFEICVPSNSHDALTITGSTTKDLAPQYMIENTEKSKAKIEFVPPVPNSTTIINIIFLRKIPKFSMNSFAPVKFSVP</sequence>
<name>A0A1R1YKK8_9FUNG</name>
<dbReference type="EMBL" id="LSSM01001099">
    <property type="protein sequence ID" value="OMJ27256.1"/>
    <property type="molecule type" value="Genomic_DNA"/>
</dbReference>
<dbReference type="Proteomes" id="UP000187429">
    <property type="component" value="Unassembled WGS sequence"/>
</dbReference>
<accession>A0A1R1YKK8</accession>
<gene>
    <name evidence="1" type="ORF">AYI69_g3314</name>
</gene>
<keyword evidence="2" id="KW-1185">Reference proteome</keyword>